<proteinExistence type="predicted"/>
<protein>
    <recommendedName>
        <fullName evidence="6">Checkpoint protein</fullName>
    </recommendedName>
</protein>
<evidence type="ECO:0000313" key="5">
    <source>
        <dbReference type="Proteomes" id="UP000616885"/>
    </source>
</evidence>
<reference evidence="4" key="1">
    <citation type="submission" date="2020-10" db="EMBL/GenBank/DDBJ databases">
        <title>High-Quality Genome Resource of Clonostachys rosea strain S41 by Oxford Nanopore Long-Read Sequencing.</title>
        <authorList>
            <person name="Wang H."/>
        </authorList>
    </citation>
    <scope>NUCLEOTIDE SEQUENCE</scope>
    <source>
        <strain evidence="4">S41</strain>
    </source>
</reference>
<dbReference type="GO" id="GO:0031573">
    <property type="term" value="P:mitotic intra-S DNA damage checkpoint signaling"/>
    <property type="evidence" value="ECO:0007669"/>
    <property type="project" value="TreeGrafter"/>
</dbReference>
<dbReference type="GO" id="GO:0035861">
    <property type="term" value="C:site of double-strand break"/>
    <property type="evidence" value="ECO:0007669"/>
    <property type="project" value="TreeGrafter"/>
</dbReference>
<dbReference type="InterPro" id="IPR007150">
    <property type="entry name" value="HUS1/Mec3"/>
</dbReference>
<gene>
    <name evidence="4" type="ORF">IM811_002629</name>
</gene>
<dbReference type="PANTHER" id="PTHR12900:SF0">
    <property type="entry name" value="CHECKPOINT PROTEIN"/>
    <property type="match status" value="1"/>
</dbReference>
<evidence type="ECO:0000256" key="2">
    <source>
        <dbReference type="ARBA" id="ARBA00023242"/>
    </source>
</evidence>
<dbReference type="Gene3D" id="3.70.10.10">
    <property type="match status" value="1"/>
</dbReference>
<dbReference type="AlphaFoldDB" id="A0A8H7MZB2"/>
<name>A0A8H7MZB2_BIOOC</name>
<evidence type="ECO:0008006" key="6">
    <source>
        <dbReference type="Google" id="ProtNLM"/>
    </source>
</evidence>
<feature type="compositionally biased region" description="Polar residues" evidence="3">
    <location>
        <begin position="113"/>
        <end position="126"/>
    </location>
</feature>
<comment type="caution">
    <text evidence="4">The sequence shown here is derived from an EMBL/GenBank/DDBJ whole genome shotgun (WGS) entry which is preliminary data.</text>
</comment>
<dbReference type="PANTHER" id="PTHR12900">
    <property type="entry name" value="MITOTIC AND DNA DAMAGE CHECKPOINT PROTEIN HUS1"/>
    <property type="match status" value="1"/>
</dbReference>
<dbReference type="Pfam" id="PF04005">
    <property type="entry name" value="Hus1"/>
    <property type="match status" value="1"/>
</dbReference>
<comment type="subcellular location">
    <subcellularLocation>
        <location evidence="1">Nucleus</location>
    </subcellularLocation>
</comment>
<dbReference type="GO" id="GO:0044778">
    <property type="term" value="P:meiotic DNA integrity checkpoint signaling"/>
    <property type="evidence" value="ECO:0007669"/>
    <property type="project" value="TreeGrafter"/>
</dbReference>
<dbReference type="GO" id="GO:0000724">
    <property type="term" value="P:double-strand break repair via homologous recombination"/>
    <property type="evidence" value="ECO:0007669"/>
    <property type="project" value="TreeGrafter"/>
</dbReference>
<evidence type="ECO:0000256" key="3">
    <source>
        <dbReference type="SAM" id="MobiDB-lite"/>
    </source>
</evidence>
<accession>A0A8H7MZB2</accession>
<evidence type="ECO:0000256" key="1">
    <source>
        <dbReference type="ARBA" id="ARBA00004123"/>
    </source>
</evidence>
<dbReference type="GO" id="GO:0006289">
    <property type="term" value="P:nucleotide-excision repair"/>
    <property type="evidence" value="ECO:0007669"/>
    <property type="project" value="TreeGrafter"/>
</dbReference>
<dbReference type="GO" id="GO:0030896">
    <property type="term" value="C:checkpoint clamp complex"/>
    <property type="evidence" value="ECO:0007669"/>
    <property type="project" value="InterPro"/>
</dbReference>
<feature type="region of interest" description="Disordered" evidence="3">
    <location>
        <begin position="113"/>
        <end position="171"/>
    </location>
</feature>
<dbReference type="GO" id="GO:0033314">
    <property type="term" value="P:mitotic DNA replication checkpoint signaling"/>
    <property type="evidence" value="ECO:0007669"/>
    <property type="project" value="TreeGrafter"/>
</dbReference>
<feature type="compositionally biased region" description="Polar residues" evidence="3">
    <location>
        <begin position="150"/>
        <end position="171"/>
    </location>
</feature>
<sequence length="171" mass="18924">MRFRTELKNIKTFSKLTAALGSLEKIAWVRLSDDTVRFTVIPDMGSQVWASLSMDFLFGKYIIQSNEENNNIDLELPLQPLQRALKSARDGMSATLGLTKSDGIPVLRMTIKTTASNSANGPSSTKPPTDDPYADPDDEVFQKEHLETPSVGSTRKSSRRTSPCECSTPRL</sequence>
<keyword evidence="2" id="KW-0539">Nucleus</keyword>
<dbReference type="GO" id="GO:0000723">
    <property type="term" value="P:telomere maintenance"/>
    <property type="evidence" value="ECO:0007669"/>
    <property type="project" value="TreeGrafter"/>
</dbReference>
<dbReference type="EMBL" id="JADCTT010000010">
    <property type="protein sequence ID" value="KAF9747295.1"/>
    <property type="molecule type" value="Genomic_DNA"/>
</dbReference>
<organism evidence="4 5">
    <name type="scientific">Bionectria ochroleuca</name>
    <name type="common">Gliocladium roseum</name>
    <dbReference type="NCBI Taxonomy" id="29856"/>
    <lineage>
        <taxon>Eukaryota</taxon>
        <taxon>Fungi</taxon>
        <taxon>Dikarya</taxon>
        <taxon>Ascomycota</taxon>
        <taxon>Pezizomycotina</taxon>
        <taxon>Sordariomycetes</taxon>
        <taxon>Hypocreomycetidae</taxon>
        <taxon>Hypocreales</taxon>
        <taxon>Bionectriaceae</taxon>
        <taxon>Clonostachys</taxon>
    </lineage>
</organism>
<dbReference type="Proteomes" id="UP000616885">
    <property type="component" value="Unassembled WGS sequence"/>
</dbReference>
<evidence type="ECO:0000313" key="4">
    <source>
        <dbReference type="EMBL" id="KAF9747295.1"/>
    </source>
</evidence>